<organism evidence="2 3">
    <name type="scientific">Labrys miyagiensis</name>
    <dbReference type="NCBI Taxonomy" id="346912"/>
    <lineage>
        <taxon>Bacteria</taxon>
        <taxon>Pseudomonadati</taxon>
        <taxon>Pseudomonadota</taxon>
        <taxon>Alphaproteobacteria</taxon>
        <taxon>Hyphomicrobiales</taxon>
        <taxon>Xanthobacteraceae</taxon>
        <taxon>Labrys</taxon>
    </lineage>
</organism>
<keyword evidence="1" id="KW-1133">Transmembrane helix</keyword>
<accession>A0ABQ6CJ84</accession>
<dbReference type="Proteomes" id="UP001156882">
    <property type="component" value="Unassembled WGS sequence"/>
</dbReference>
<keyword evidence="1" id="KW-0812">Transmembrane</keyword>
<proteinExistence type="predicted"/>
<keyword evidence="3" id="KW-1185">Reference proteome</keyword>
<feature type="transmembrane region" description="Helical" evidence="1">
    <location>
        <begin position="56"/>
        <end position="77"/>
    </location>
</feature>
<feature type="transmembrane region" description="Helical" evidence="1">
    <location>
        <begin position="12"/>
        <end position="36"/>
    </location>
</feature>
<name>A0ABQ6CJ84_9HYPH</name>
<dbReference type="EMBL" id="BSPC01000028">
    <property type="protein sequence ID" value="GLS20326.1"/>
    <property type="molecule type" value="Genomic_DNA"/>
</dbReference>
<gene>
    <name evidence="2" type="ORF">GCM10007874_33430</name>
</gene>
<keyword evidence="1" id="KW-0472">Membrane</keyword>
<evidence type="ECO:0000256" key="1">
    <source>
        <dbReference type="SAM" id="Phobius"/>
    </source>
</evidence>
<reference evidence="3" key="1">
    <citation type="journal article" date="2019" name="Int. J. Syst. Evol. Microbiol.">
        <title>The Global Catalogue of Microorganisms (GCM) 10K type strain sequencing project: providing services to taxonomists for standard genome sequencing and annotation.</title>
        <authorList>
            <consortium name="The Broad Institute Genomics Platform"/>
            <consortium name="The Broad Institute Genome Sequencing Center for Infectious Disease"/>
            <person name="Wu L."/>
            <person name="Ma J."/>
        </authorList>
    </citation>
    <scope>NUCLEOTIDE SEQUENCE [LARGE SCALE GENOMIC DNA]</scope>
    <source>
        <strain evidence="3">NBRC 101365</strain>
    </source>
</reference>
<protein>
    <recommendedName>
        <fullName evidence="4">ABC transporter permease</fullName>
    </recommendedName>
</protein>
<evidence type="ECO:0000313" key="3">
    <source>
        <dbReference type="Proteomes" id="UP001156882"/>
    </source>
</evidence>
<dbReference type="RefSeq" id="WP_284313421.1">
    <property type="nucleotide sequence ID" value="NZ_BSPC01000028.1"/>
</dbReference>
<evidence type="ECO:0000313" key="2">
    <source>
        <dbReference type="EMBL" id="GLS20326.1"/>
    </source>
</evidence>
<evidence type="ECO:0008006" key="4">
    <source>
        <dbReference type="Google" id="ProtNLM"/>
    </source>
</evidence>
<comment type="caution">
    <text evidence="2">The sequence shown here is derived from an EMBL/GenBank/DDBJ whole genome shotgun (WGS) entry which is preliminary data.</text>
</comment>
<sequence>MAAAQQPVRGRARLFWVEVGLAAITGLLAFITPVFPDWIEVLTGWDPDQHDGSVEWTIVVGLFVVTIALIAAATYEWRRTIAAASR</sequence>